<dbReference type="CDD" id="cd03512">
    <property type="entry name" value="Alkane-hydroxylase"/>
    <property type="match status" value="1"/>
</dbReference>
<feature type="transmembrane region" description="Helical" evidence="12">
    <location>
        <begin position="233"/>
        <end position="252"/>
    </location>
</feature>
<evidence type="ECO:0000256" key="10">
    <source>
        <dbReference type="ARBA" id="ARBA00023033"/>
    </source>
</evidence>
<comment type="subcellular location">
    <subcellularLocation>
        <location evidence="1">Cell inner membrane</location>
        <topology evidence="1">Multi-pass membrane protein</topology>
    </subcellularLocation>
</comment>
<accession>A0A8J7U4V7</accession>
<keyword evidence="9" id="KW-0408">Iron</keyword>
<keyword evidence="5 12" id="KW-0812">Transmembrane</keyword>
<keyword evidence="7 12" id="KW-1133">Transmembrane helix</keyword>
<feature type="transmembrane region" description="Helical" evidence="12">
    <location>
        <begin position="131"/>
        <end position="147"/>
    </location>
</feature>
<reference evidence="14" key="1">
    <citation type="submission" date="2021-03" db="EMBL/GenBank/DDBJ databases">
        <authorList>
            <person name="Wang G."/>
        </authorList>
    </citation>
    <scope>NUCLEOTIDE SEQUENCE</scope>
    <source>
        <strain evidence="14">KCTC 12899</strain>
    </source>
</reference>
<feature type="transmembrane region" description="Helical" evidence="12">
    <location>
        <begin position="96"/>
        <end position="119"/>
    </location>
</feature>
<dbReference type="InterPro" id="IPR005804">
    <property type="entry name" value="FA_desaturase_dom"/>
</dbReference>
<proteinExistence type="inferred from homology"/>
<dbReference type="GO" id="GO:0046872">
    <property type="term" value="F:metal ion binding"/>
    <property type="evidence" value="ECO:0007669"/>
    <property type="project" value="UniProtKB-KW"/>
</dbReference>
<gene>
    <name evidence="14" type="ORF">J3U88_17065</name>
</gene>
<keyword evidence="11 12" id="KW-0472">Membrane</keyword>
<evidence type="ECO:0000256" key="2">
    <source>
        <dbReference type="ARBA" id="ARBA00010823"/>
    </source>
</evidence>
<dbReference type="Proteomes" id="UP000664417">
    <property type="component" value="Unassembled WGS sequence"/>
</dbReference>
<evidence type="ECO:0000313" key="14">
    <source>
        <dbReference type="EMBL" id="MBO1320189.1"/>
    </source>
</evidence>
<evidence type="ECO:0000256" key="3">
    <source>
        <dbReference type="ARBA" id="ARBA00022475"/>
    </source>
</evidence>
<sequence length="350" mass="40353">MRWWEFGFFAIIVPCIFFAGTHMGGMWHLATPLFVFGLVPCLDHMIGRDTRNLSDGQYTKLKNDRIFRFLTYTFVPIQWMVALGGAWALSWQTQPWWVIGLAALAAGMVTGSLGITLAHELGHRNNKFEQFMAKMLLAPVCYLHFIIEHNHGHHANVATPKDPATARFGESLYVFVVRSIFGSYQHAWGLEQRRLSRKKLAFWSHHNAMIGYSLCPILLGFAAWLLGGFPGLLYFYLQALVAVILLEMVNYIEHYGLQRRLLADGRYEKVGPRHSWNADHWLTNRFLFHLQRHSDHHANPTRRYQTLRHFDESPQLPTGYAGMILLAMIPPLWRRVMDPLVRAHQKHPGG</sequence>
<evidence type="ECO:0000256" key="9">
    <source>
        <dbReference type="ARBA" id="ARBA00023004"/>
    </source>
</evidence>
<organism evidence="14 15">
    <name type="scientific">Acanthopleuribacter pedis</name>
    <dbReference type="NCBI Taxonomy" id="442870"/>
    <lineage>
        <taxon>Bacteria</taxon>
        <taxon>Pseudomonadati</taxon>
        <taxon>Acidobacteriota</taxon>
        <taxon>Holophagae</taxon>
        <taxon>Acanthopleuribacterales</taxon>
        <taxon>Acanthopleuribacteraceae</taxon>
        <taxon>Acanthopleuribacter</taxon>
    </lineage>
</organism>
<evidence type="ECO:0000313" key="15">
    <source>
        <dbReference type="Proteomes" id="UP000664417"/>
    </source>
</evidence>
<dbReference type="RefSeq" id="WP_207860143.1">
    <property type="nucleotide sequence ID" value="NZ_JAFREP010000016.1"/>
</dbReference>
<dbReference type="EMBL" id="JAFREP010000016">
    <property type="protein sequence ID" value="MBO1320189.1"/>
    <property type="molecule type" value="Genomic_DNA"/>
</dbReference>
<evidence type="ECO:0000256" key="1">
    <source>
        <dbReference type="ARBA" id="ARBA00004429"/>
    </source>
</evidence>
<feature type="transmembrane region" description="Helical" evidence="12">
    <location>
        <begin position="66"/>
        <end position="90"/>
    </location>
</feature>
<evidence type="ECO:0000256" key="4">
    <source>
        <dbReference type="ARBA" id="ARBA00022519"/>
    </source>
</evidence>
<dbReference type="Pfam" id="PF00487">
    <property type="entry name" value="FA_desaturase"/>
    <property type="match status" value="1"/>
</dbReference>
<keyword evidence="3" id="KW-1003">Cell membrane</keyword>
<name>A0A8J7U4V7_9BACT</name>
<feature type="transmembrane region" description="Helical" evidence="12">
    <location>
        <begin position="7"/>
        <end position="23"/>
    </location>
</feature>
<dbReference type="PANTHER" id="PTHR38674:SF1">
    <property type="entry name" value="ALKANE 1-MONOOXYGENASE 1"/>
    <property type="match status" value="1"/>
</dbReference>
<evidence type="ECO:0000259" key="13">
    <source>
        <dbReference type="Pfam" id="PF00487"/>
    </source>
</evidence>
<dbReference type="PANTHER" id="PTHR38674">
    <property type="entry name" value="ALKANE 1-MONOOXYGENASE 1"/>
    <property type="match status" value="1"/>
</dbReference>
<dbReference type="GO" id="GO:0004497">
    <property type="term" value="F:monooxygenase activity"/>
    <property type="evidence" value="ECO:0007669"/>
    <property type="project" value="UniProtKB-KW"/>
</dbReference>
<evidence type="ECO:0000256" key="8">
    <source>
        <dbReference type="ARBA" id="ARBA00023002"/>
    </source>
</evidence>
<evidence type="ECO:0000256" key="6">
    <source>
        <dbReference type="ARBA" id="ARBA00022723"/>
    </source>
</evidence>
<keyword evidence="6" id="KW-0479">Metal-binding</keyword>
<feature type="domain" description="Fatty acid desaturase" evidence="13">
    <location>
        <begin position="96"/>
        <end position="323"/>
    </location>
</feature>
<dbReference type="InterPro" id="IPR033885">
    <property type="entry name" value="AlkB/XylM"/>
</dbReference>
<evidence type="ECO:0000256" key="12">
    <source>
        <dbReference type="SAM" id="Phobius"/>
    </source>
</evidence>
<dbReference type="AlphaFoldDB" id="A0A8J7U4V7"/>
<keyword evidence="10" id="KW-0503">Monooxygenase</keyword>
<comment type="similarity">
    <text evidence="2">Belongs to the fatty acid desaturase type 1 family. AlkB subfamily.</text>
</comment>
<keyword evidence="8" id="KW-0560">Oxidoreductase</keyword>
<evidence type="ECO:0000256" key="5">
    <source>
        <dbReference type="ARBA" id="ARBA00022692"/>
    </source>
</evidence>
<keyword evidence="4" id="KW-0997">Cell inner membrane</keyword>
<evidence type="ECO:0000256" key="7">
    <source>
        <dbReference type="ARBA" id="ARBA00022989"/>
    </source>
</evidence>
<comment type="caution">
    <text evidence="14">The sequence shown here is derived from an EMBL/GenBank/DDBJ whole genome shotgun (WGS) entry which is preliminary data.</text>
</comment>
<evidence type="ECO:0000256" key="11">
    <source>
        <dbReference type="ARBA" id="ARBA00023136"/>
    </source>
</evidence>
<protein>
    <submittedName>
        <fullName evidence="14">Alkane 1-monooxygenase</fullName>
    </submittedName>
</protein>
<dbReference type="GO" id="GO:0005886">
    <property type="term" value="C:plasma membrane"/>
    <property type="evidence" value="ECO:0007669"/>
    <property type="project" value="UniProtKB-SubCell"/>
</dbReference>
<dbReference type="GO" id="GO:0006629">
    <property type="term" value="P:lipid metabolic process"/>
    <property type="evidence" value="ECO:0007669"/>
    <property type="project" value="InterPro"/>
</dbReference>
<feature type="transmembrane region" description="Helical" evidence="12">
    <location>
        <begin position="209"/>
        <end position="227"/>
    </location>
</feature>
<keyword evidence="15" id="KW-1185">Reference proteome</keyword>